<gene>
    <name evidence="3" type="ORF">BRAA06T25016Z</name>
    <name evidence="2" type="ORF">BRAPAZ1V2_A06P20320.2</name>
</gene>
<dbReference type="EMBL" id="LS974622">
    <property type="protein sequence ID" value="CAG7869792.1"/>
    <property type="molecule type" value="Genomic_DNA"/>
</dbReference>
<accession>A0A3P5YFS6</accession>
<evidence type="ECO:0000259" key="1">
    <source>
        <dbReference type="Pfam" id="PF14392"/>
    </source>
</evidence>
<organism evidence="3">
    <name type="scientific">Brassica campestris</name>
    <name type="common">Field mustard</name>
    <dbReference type="NCBI Taxonomy" id="3711"/>
    <lineage>
        <taxon>Eukaryota</taxon>
        <taxon>Viridiplantae</taxon>
        <taxon>Streptophyta</taxon>
        <taxon>Embryophyta</taxon>
        <taxon>Tracheophyta</taxon>
        <taxon>Spermatophyta</taxon>
        <taxon>Magnoliopsida</taxon>
        <taxon>eudicotyledons</taxon>
        <taxon>Gunneridae</taxon>
        <taxon>Pentapetalae</taxon>
        <taxon>rosids</taxon>
        <taxon>malvids</taxon>
        <taxon>Brassicales</taxon>
        <taxon>Brassicaceae</taxon>
        <taxon>Brassiceae</taxon>
        <taxon>Brassica</taxon>
    </lineage>
</organism>
<name>A0A3P5YFS6_BRACM</name>
<dbReference type="EMBL" id="LR031569">
    <property type="protein sequence ID" value="VDC66476.1"/>
    <property type="molecule type" value="Genomic_DNA"/>
</dbReference>
<dbReference type="Gramene" id="A06p20320.2_BraZ1">
    <property type="protein sequence ID" value="A06p20320.2_BraZ1.CDS"/>
    <property type="gene ID" value="A06g20320.2_BraZ1"/>
</dbReference>
<dbReference type="InterPro" id="IPR025836">
    <property type="entry name" value="Zn_knuckle_CX2CX4HX4C"/>
</dbReference>
<dbReference type="AlphaFoldDB" id="A0A3P5YFS6"/>
<feature type="non-terminal residue" evidence="3">
    <location>
        <position position="215"/>
    </location>
</feature>
<reference evidence="3" key="1">
    <citation type="submission" date="2018-11" db="EMBL/GenBank/DDBJ databases">
        <authorList>
            <consortium name="Genoscope - CEA"/>
            <person name="William W."/>
        </authorList>
    </citation>
    <scope>NUCLEOTIDE SEQUENCE</scope>
</reference>
<feature type="non-terminal residue" evidence="3">
    <location>
        <position position="1"/>
    </location>
</feature>
<proteinExistence type="predicted"/>
<dbReference type="Proteomes" id="UP000694005">
    <property type="component" value="Chromosome A06"/>
</dbReference>
<evidence type="ECO:0000313" key="3">
    <source>
        <dbReference type="EMBL" id="VDC66476.1"/>
    </source>
</evidence>
<feature type="domain" description="Zinc knuckle CX2CX4HX4C" evidence="1">
    <location>
        <begin position="77"/>
        <end position="99"/>
    </location>
</feature>
<dbReference type="Pfam" id="PF14392">
    <property type="entry name" value="zf-CCHC_4"/>
    <property type="match status" value="1"/>
</dbReference>
<sequence>MADNLRRAIQDLTLGAEDEPVPLSATVCNEARRANQFSLMVRPIIPRKQNIRALTTALPRMWGLSGIISGRIVERRKYERLRGVCEICGMITHDTGECDQEDEEQQDGNEVNMAMEVQQDPVVAADGNVIQNNSPQMDNVVLEENFWHNAPIDEVHEEFERRMGVVRTERKRKFVDNLMREMEVTSPDEDEDHATLEWEERRYSDVNVFQYGSFL</sequence>
<evidence type="ECO:0000313" key="2">
    <source>
        <dbReference type="EMBL" id="CAG7869792.1"/>
    </source>
</evidence>
<protein>
    <recommendedName>
        <fullName evidence="1">Zinc knuckle CX2CX4HX4C domain-containing protein</fullName>
    </recommendedName>
</protein>